<organism evidence="2 3">
    <name type="scientific">Sphingobium rhizovicinum</name>
    <dbReference type="NCBI Taxonomy" id="432308"/>
    <lineage>
        <taxon>Bacteria</taxon>
        <taxon>Pseudomonadati</taxon>
        <taxon>Pseudomonadota</taxon>
        <taxon>Alphaproteobacteria</taxon>
        <taxon>Sphingomonadales</taxon>
        <taxon>Sphingomonadaceae</taxon>
        <taxon>Sphingobium</taxon>
    </lineage>
</organism>
<keyword evidence="3" id="KW-1185">Reference proteome</keyword>
<dbReference type="Proteomes" id="UP001595681">
    <property type="component" value="Unassembled WGS sequence"/>
</dbReference>
<comment type="caution">
    <text evidence="2">The sequence shown here is derived from an EMBL/GenBank/DDBJ whole genome shotgun (WGS) entry which is preliminary data.</text>
</comment>
<name>A0ABV7NBR8_9SPHN</name>
<keyword evidence="1" id="KW-0812">Transmembrane</keyword>
<dbReference type="EMBL" id="JBHRVU010000004">
    <property type="protein sequence ID" value="MFC3440700.1"/>
    <property type="molecule type" value="Genomic_DNA"/>
</dbReference>
<dbReference type="RefSeq" id="WP_380793905.1">
    <property type="nucleotide sequence ID" value="NZ_JBHRVU010000004.1"/>
</dbReference>
<reference evidence="3" key="1">
    <citation type="journal article" date="2019" name="Int. J. Syst. Evol. Microbiol.">
        <title>The Global Catalogue of Microorganisms (GCM) 10K type strain sequencing project: providing services to taxonomists for standard genome sequencing and annotation.</title>
        <authorList>
            <consortium name="The Broad Institute Genomics Platform"/>
            <consortium name="The Broad Institute Genome Sequencing Center for Infectious Disease"/>
            <person name="Wu L."/>
            <person name="Ma J."/>
        </authorList>
    </citation>
    <scope>NUCLEOTIDE SEQUENCE [LARGE SCALE GENOMIC DNA]</scope>
    <source>
        <strain evidence="3">CCM 7491</strain>
    </source>
</reference>
<feature type="transmembrane region" description="Helical" evidence="1">
    <location>
        <begin position="26"/>
        <end position="43"/>
    </location>
</feature>
<evidence type="ECO:0000256" key="1">
    <source>
        <dbReference type="SAM" id="Phobius"/>
    </source>
</evidence>
<feature type="transmembrane region" description="Helical" evidence="1">
    <location>
        <begin position="55"/>
        <end position="76"/>
    </location>
</feature>
<evidence type="ECO:0008006" key="4">
    <source>
        <dbReference type="Google" id="ProtNLM"/>
    </source>
</evidence>
<proteinExistence type="predicted"/>
<keyword evidence="1" id="KW-1133">Transmembrane helix</keyword>
<evidence type="ECO:0000313" key="3">
    <source>
        <dbReference type="Proteomes" id="UP001595681"/>
    </source>
</evidence>
<protein>
    <recommendedName>
        <fullName evidence="4">DUF4239 domain-containing protein</fullName>
    </recommendedName>
</protein>
<evidence type="ECO:0000313" key="2">
    <source>
        <dbReference type="EMBL" id="MFC3440700.1"/>
    </source>
</evidence>
<gene>
    <name evidence="2" type="ORF">ACFOKF_05715</name>
</gene>
<feature type="transmembrane region" description="Helical" evidence="1">
    <location>
        <begin position="166"/>
        <end position="189"/>
    </location>
</feature>
<keyword evidence="1" id="KW-0472">Membrane</keyword>
<sequence>MFEAWLNERADPGNFQKNDSWNWPPMLWHLIAMVVTIFIAIMLSRYRGMAGLSGICLMILTSAMAIGGSIGFLFAIPRLASQVEAATIDALSPTSSDTEKDRDKAEKRRLLNSNNNLEKVSDWLTTMLVGVGLTQLGNIDTALTSFRLFLATNANLYPDQSGYQAGLLPVIGPMLLVVGLAMGFVYFYVFTRVMISPQFLVIEQNFNSLDDSPVVKLAHDIETVKQVAEQLPIDNRATRAVAAAAAPSVEDALAVMNDALYQPMGYLSAIKMADGLRSTDAINRAEYWFYLAAAHGQALKVATGDERAAERAAVLYAARKAVEISPSFRSKLWQISDPQGFDDDLGALREDAEFQSIVRPNMT</sequence>
<accession>A0ABV7NBR8</accession>